<dbReference type="PANTHER" id="PTHR12463:SF1">
    <property type="entry name" value="2-OXOGLUTARATE AND FE-DEPENDENT OXYGENASE FAMILY PROTEIN"/>
    <property type="match status" value="1"/>
</dbReference>
<dbReference type="Gene3D" id="2.60.120.590">
    <property type="entry name" value="Alpha-ketoglutarate-dependent dioxygenase AlkB-like"/>
    <property type="match status" value="1"/>
</dbReference>
<dbReference type="OMA" id="RNVNTRH"/>
<dbReference type="eggNOG" id="KOG4176">
    <property type="taxonomic scope" value="Eukaryota"/>
</dbReference>
<dbReference type="HOGENOM" id="CLU_052246_0_0_1"/>
<dbReference type="SUPFAM" id="SSF54928">
    <property type="entry name" value="RNA-binding domain, RBD"/>
    <property type="match status" value="1"/>
</dbReference>
<dbReference type="Proteomes" id="UP000017836">
    <property type="component" value="Unassembled WGS sequence"/>
</dbReference>
<keyword evidence="2" id="KW-0694">RNA-binding</keyword>
<dbReference type="AlphaFoldDB" id="W1NH58"/>
<protein>
    <recommendedName>
        <fullName evidence="3">RRM domain-containing protein</fullName>
    </recommendedName>
</protein>
<gene>
    <name evidence="4" type="ORF">AMTR_s00011p00265390</name>
</gene>
<dbReference type="PROSITE" id="PS50102">
    <property type="entry name" value="RRM"/>
    <property type="match status" value="1"/>
</dbReference>
<dbReference type="PANTHER" id="PTHR12463">
    <property type="entry name" value="OXYGENASE-RELATED"/>
    <property type="match status" value="1"/>
</dbReference>
<proteinExistence type="inferred from homology"/>
<dbReference type="InterPro" id="IPR035979">
    <property type="entry name" value="RBD_domain_sf"/>
</dbReference>
<dbReference type="STRING" id="13333.W1NH58"/>
<dbReference type="InterPro" id="IPR032857">
    <property type="entry name" value="ALKBH4"/>
</dbReference>
<dbReference type="FunFam" id="2.60.120.590:FF:000018">
    <property type="entry name" value="ALKylated DNA repair protein AlkB homolog"/>
    <property type="match status" value="1"/>
</dbReference>
<dbReference type="SUPFAM" id="SSF51197">
    <property type="entry name" value="Clavaminate synthase-like"/>
    <property type="match status" value="1"/>
</dbReference>
<dbReference type="Pfam" id="PF13532">
    <property type="entry name" value="2OG-FeII_Oxy_2"/>
    <property type="match status" value="1"/>
</dbReference>
<evidence type="ECO:0000313" key="5">
    <source>
        <dbReference type="Proteomes" id="UP000017836"/>
    </source>
</evidence>
<dbReference type="InterPro" id="IPR037151">
    <property type="entry name" value="AlkB-like_sf"/>
</dbReference>
<comment type="similarity">
    <text evidence="1">Belongs to the alkB family.</text>
</comment>
<dbReference type="GO" id="GO:0070988">
    <property type="term" value="P:demethylation"/>
    <property type="evidence" value="ECO:0007669"/>
    <property type="project" value="InterPro"/>
</dbReference>
<evidence type="ECO:0000256" key="2">
    <source>
        <dbReference type="PROSITE-ProRule" id="PRU00176"/>
    </source>
</evidence>
<feature type="domain" description="RRM" evidence="3">
    <location>
        <begin position="36"/>
        <end position="114"/>
    </location>
</feature>
<evidence type="ECO:0000259" key="3">
    <source>
        <dbReference type="PROSITE" id="PS50102"/>
    </source>
</evidence>
<evidence type="ECO:0000256" key="1">
    <source>
        <dbReference type="ARBA" id="ARBA00007879"/>
    </source>
</evidence>
<dbReference type="InterPro" id="IPR000504">
    <property type="entry name" value="RRM_dom"/>
</dbReference>
<dbReference type="GO" id="GO:0003723">
    <property type="term" value="F:RNA binding"/>
    <property type="evidence" value="ECO:0007669"/>
    <property type="project" value="UniProtKB-UniRule"/>
</dbReference>
<dbReference type="EMBL" id="KI397507">
    <property type="protein sequence ID" value="ERM94796.1"/>
    <property type="molecule type" value="Genomic_DNA"/>
</dbReference>
<reference evidence="5" key="1">
    <citation type="journal article" date="2013" name="Science">
        <title>The Amborella genome and the evolution of flowering plants.</title>
        <authorList>
            <consortium name="Amborella Genome Project"/>
        </authorList>
    </citation>
    <scope>NUCLEOTIDE SEQUENCE [LARGE SCALE GENOMIC DNA]</scope>
</reference>
<dbReference type="Gramene" id="ERM94796">
    <property type="protein sequence ID" value="ERM94796"/>
    <property type="gene ID" value="AMTR_s00011p00265390"/>
</dbReference>
<evidence type="ECO:0000313" key="4">
    <source>
        <dbReference type="EMBL" id="ERM94796.1"/>
    </source>
</evidence>
<name>W1NH58_AMBTC</name>
<keyword evidence="5" id="KW-1185">Reference proteome</keyword>
<organism evidence="4 5">
    <name type="scientific">Amborella trichopoda</name>
    <dbReference type="NCBI Taxonomy" id="13333"/>
    <lineage>
        <taxon>Eukaryota</taxon>
        <taxon>Viridiplantae</taxon>
        <taxon>Streptophyta</taxon>
        <taxon>Embryophyta</taxon>
        <taxon>Tracheophyta</taxon>
        <taxon>Spermatophyta</taxon>
        <taxon>Magnoliopsida</taxon>
        <taxon>Amborellales</taxon>
        <taxon>Amborellaceae</taxon>
        <taxon>Amborella</taxon>
    </lineage>
</organism>
<accession>W1NH58</accession>
<dbReference type="InterPro" id="IPR027450">
    <property type="entry name" value="AlkB-like"/>
</dbReference>
<dbReference type="InterPro" id="IPR012677">
    <property type="entry name" value="Nucleotide-bd_a/b_plait_sf"/>
</dbReference>
<sequence length="326" mass="36667">MNPSNVVDHLVWFSLRSMDHGNRPKGFTRAGDETSCHLYVANCGPTVGISFDAIKTAFKTFGLVTGVQPADASGTRVIVSYSEENAAREALKAWNGRSCPDFSGRVLHIRYSVRRSPCKVSDSIPISLEAFELGVPGLRLMHDFISDEEEQELLAAVDSRPWKKLAKRRVQHYGYEFNYDTRNVDAKQFLGKLPTFVSRILEKVATFPDLSEDDRVNVDQLTVNEYPPGVGLSPHVDTHSAFDGPIFSLSLAGPCIMELRKYSQATWVPPREGSKQMEKDGIDCTSNSIRRAIFLPSRSMLLLSGEARYAWHHYIPHRKVKLYLLF</sequence>
<dbReference type="Gene3D" id="3.30.70.330">
    <property type="match status" value="1"/>
</dbReference>